<evidence type="ECO:0000313" key="9">
    <source>
        <dbReference type="Proteomes" id="UP000434172"/>
    </source>
</evidence>
<dbReference type="Proteomes" id="UP000434172">
    <property type="component" value="Unassembled WGS sequence"/>
</dbReference>
<dbReference type="OrthoDB" id="271448at2759"/>
<evidence type="ECO:0000256" key="3">
    <source>
        <dbReference type="ARBA" id="ARBA00023277"/>
    </source>
</evidence>
<dbReference type="PRINTS" id="PR00134">
    <property type="entry name" value="GLHYDRLASE10"/>
</dbReference>
<keyword evidence="2 5" id="KW-0378">Hydrolase</keyword>
<dbReference type="EMBL" id="WOWK01000053">
    <property type="protein sequence ID" value="KAF0323309.1"/>
    <property type="molecule type" value="Genomic_DNA"/>
</dbReference>
<evidence type="ECO:0000259" key="7">
    <source>
        <dbReference type="PROSITE" id="PS51760"/>
    </source>
</evidence>
<reference evidence="8 9" key="1">
    <citation type="submission" date="2019-12" db="EMBL/GenBank/DDBJ databases">
        <title>A genome sequence resource for the geographically widespread anthracnose pathogen Colletotrichum asianum.</title>
        <authorList>
            <person name="Meng Y."/>
        </authorList>
    </citation>
    <scope>NUCLEOTIDE SEQUENCE [LARGE SCALE GENOMIC DNA]</scope>
    <source>
        <strain evidence="8 9">ICMP 18580</strain>
    </source>
</reference>
<proteinExistence type="inferred from homology"/>
<dbReference type="PANTHER" id="PTHR36578">
    <property type="entry name" value="CHROMOSOME 15, WHOLE GENOME SHOTGUN SEQUENCE"/>
    <property type="match status" value="1"/>
</dbReference>
<evidence type="ECO:0000256" key="5">
    <source>
        <dbReference type="RuleBase" id="RU361174"/>
    </source>
</evidence>
<dbReference type="InterPro" id="IPR001000">
    <property type="entry name" value="GH10_dom"/>
</dbReference>
<feature type="chain" id="PRO_5034423745" description="Beta-xylanase" evidence="6">
    <location>
        <begin position="38"/>
        <end position="1147"/>
    </location>
</feature>
<feature type="signal peptide" evidence="6">
    <location>
        <begin position="1"/>
        <end position="37"/>
    </location>
</feature>
<comment type="catalytic activity">
    <reaction evidence="5">
        <text>Endohydrolysis of (1-&gt;4)-beta-D-xylosidic linkages in xylans.</text>
        <dbReference type="EC" id="3.2.1.8"/>
    </reaction>
</comment>
<evidence type="ECO:0000256" key="2">
    <source>
        <dbReference type="ARBA" id="ARBA00022801"/>
    </source>
</evidence>
<dbReference type="Pfam" id="PF00331">
    <property type="entry name" value="Glyco_hydro_10"/>
    <property type="match status" value="1"/>
</dbReference>
<keyword evidence="9" id="KW-1185">Reference proteome</keyword>
<dbReference type="PANTHER" id="PTHR36578:SF1">
    <property type="entry name" value="APPLE DOMAIN-CONTAINING PROTEIN"/>
    <property type="match status" value="1"/>
</dbReference>
<dbReference type="PROSITE" id="PS51760">
    <property type="entry name" value="GH10_2"/>
    <property type="match status" value="1"/>
</dbReference>
<dbReference type="SUPFAM" id="SSF51445">
    <property type="entry name" value="(Trans)glycosidases"/>
    <property type="match status" value="1"/>
</dbReference>
<name>A0A8H3WAR3_9PEZI</name>
<dbReference type="EC" id="3.2.1.8" evidence="5"/>
<comment type="caution">
    <text evidence="8">The sequence shown here is derived from an EMBL/GenBank/DDBJ whole genome shotgun (WGS) entry which is preliminary data.</text>
</comment>
<organism evidence="8 9">
    <name type="scientific">Colletotrichum asianum</name>
    <dbReference type="NCBI Taxonomy" id="702518"/>
    <lineage>
        <taxon>Eukaryota</taxon>
        <taxon>Fungi</taxon>
        <taxon>Dikarya</taxon>
        <taxon>Ascomycota</taxon>
        <taxon>Pezizomycotina</taxon>
        <taxon>Sordariomycetes</taxon>
        <taxon>Hypocreomycetidae</taxon>
        <taxon>Glomerellales</taxon>
        <taxon>Glomerellaceae</taxon>
        <taxon>Colletotrichum</taxon>
        <taxon>Colletotrichum gloeosporioides species complex</taxon>
    </lineage>
</organism>
<evidence type="ECO:0000256" key="4">
    <source>
        <dbReference type="ARBA" id="ARBA00023326"/>
    </source>
</evidence>
<dbReference type="AlphaFoldDB" id="A0A8H3WAR3"/>
<dbReference type="InterPro" id="IPR017853">
    <property type="entry name" value="GH"/>
</dbReference>
<keyword evidence="6" id="KW-0732">Signal</keyword>
<dbReference type="GO" id="GO:0000272">
    <property type="term" value="P:polysaccharide catabolic process"/>
    <property type="evidence" value="ECO:0007669"/>
    <property type="project" value="UniProtKB-KW"/>
</dbReference>
<comment type="similarity">
    <text evidence="1 5">Belongs to the glycosyl hydrolase 10 (cellulase F) family.</text>
</comment>
<keyword evidence="3 5" id="KW-0119">Carbohydrate metabolism</keyword>
<sequence length="1147" mass="120786">MSSLCPPLETPHMPRMMAKRTTLALLSLWGAFASGQGLHDLAVKNGKLFFGTATDTNLFNDAAYMAVLNRTGEFGLVVPENSQKWDATEKTQGQFTFTNPDAVRAVGQANKQMMRCHALTWHSQLPSFVSQGTWTPETLTPVIEAHISNTVSHFAGACYSWDVVNEALADNGTLRDSVFSRTLGQDFIPISFRAAAAADPAAKLYYNDFSLEFNSKKTDGAVKIVQDLKAAGVKIDGLGLQAHLEVGKTPSPQTLSKVMSRFTDMGLEVALTELDIRHGKVPADDAAVQQQAKDYASVVKTCVDAKGCVGVVVWEFTDKYSWIPSTFQGQGDACLFDKDMNPKPAYDSVKAVLMAGTTNATVKSAAGSAEEGSGAGRGAMAAVQGSVSSSGAARSRPLGAVFCAMVMGTGLIYLATVQRSLLNTTNMRSATLLSALAAVAKAQDLVWQVIDDAPPPPNATVPIGAAAETIVPYDANAAAASIVAEVMASPLPQATTPVKAESNKRSLAVRGACDPQPTGAGPVPSPDTAAAFLSSADLSAAAKNAPTPAGYFNTFKNLQASSSAYGYMGYTTLDSYDTKTCAAKCDAINGCVAFNIYFERDPTVEPADSCPNPASTNVIKCVFWGGPVYESYTTNRGQWRNQFEVVIAGSNGYVAQRADNQAGYAPAAYLGDASINAPLDCAGYNTFMGSKIFTNGPFDPKLCAAACTAQSEYNLRHPPKNAPAQTCQFFNTFFVLKNGVPEGQYCSLYSKSWDASYATNNGQYRGSDHYTISYSFSYTNSTNAGKPRIPCPVASASSAIVASTLQPYCSSLLGYTTPTTTATATLYATVPSTTNVATVTPVATAYSTTTQLVAVTKQLKRALPPRPTTSCLHDDLTPLDHSSKVRKGLWARDDQLVNGTKDADGNFVDVVILPELAASSKRKARRDATPAGLAPFPADVVSSACSLLATPVTTTATVSATTTQTLTTGEASATTTAPTSTLTLIQTVTSTTTINVAPNAPTGTIGYLALSPAVNANSGYALSDSATHMTDNFYRQGSRETFIVAADGSLYSVTHNAYYYVSTAGSSTLLYWSNSQSAAMKVFSYTVLSDGRSRVLMSVAGVDYLFCVRPASTGDGNSGSGMHVYAFKAATAPPSSCTAIELIINPA</sequence>
<keyword evidence="4 5" id="KW-0624">Polysaccharide degradation</keyword>
<accession>A0A8H3WAR3</accession>
<protein>
    <recommendedName>
        <fullName evidence="5">Beta-xylanase</fullName>
        <ecNumber evidence="5">3.2.1.8</ecNumber>
    </recommendedName>
</protein>
<keyword evidence="5" id="KW-0326">Glycosidase</keyword>
<gene>
    <name evidence="8" type="ORF">GQ607_009427</name>
</gene>
<dbReference type="Gene3D" id="3.20.20.80">
    <property type="entry name" value="Glycosidases"/>
    <property type="match status" value="1"/>
</dbReference>
<evidence type="ECO:0000256" key="6">
    <source>
        <dbReference type="SAM" id="SignalP"/>
    </source>
</evidence>
<dbReference type="GO" id="GO:0031176">
    <property type="term" value="F:endo-1,4-beta-xylanase activity"/>
    <property type="evidence" value="ECO:0007669"/>
    <property type="project" value="UniProtKB-EC"/>
</dbReference>
<dbReference type="SMART" id="SM00633">
    <property type="entry name" value="Glyco_10"/>
    <property type="match status" value="1"/>
</dbReference>
<evidence type="ECO:0000313" key="8">
    <source>
        <dbReference type="EMBL" id="KAF0323309.1"/>
    </source>
</evidence>
<feature type="domain" description="GH10" evidence="7">
    <location>
        <begin position="32"/>
        <end position="352"/>
    </location>
</feature>
<evidence type="ECO:0000256" key="1">
    <source>
        <dbReference type="ARBA" id="ARBA00007495"/>
    </source>
</evidence>